<comment type="caution">
    <text evidence="1">The sequence shown here is derived from an EMBL/GenBank/DDBJ whole genome shotgun (WGS) entry which is preliminary data.</text>
</comment>
<reference evidence="1 2" key="1">
    <citation type="journal article" date="2018" name="Aquat. Microb. Ecol.">
        <title>Gammaproteobacterial methanotrophs dominate.</title>
        <authorList>
            <person name="Rissanen A.J."/>
            <person name="Saarenheimo J."/>
            <person name="Tiirola M."/>
            <person name="Peura S."/>
            <person name="Aalto S.L."/>
            <person name="Karvinen A."/>
            <person name="Nykanen H."/>
        </authorList>
    </citation>
    <scope>NUCLEOTIDE SEQUENCE [LARGE SCALE GENOMIC DNA]</scope>
    <source>
        <strain evidence="1">AMbin10</strain>
    </source>
</reference>
<protein>
    <recommendedName>
        <fullName evidence="3">BrnA antitoxin family protein</fullName>
    </recommendedName>
</protein>
<dbReference type="Pfam" id="PF14384">
    <property type="entry name" value="BrnA_antitoxin"/>
    <property type="match status" value="1"/>
</dbReference>
<dbReference type="Proteomes" id="UP000249396">
    <property type="component" value="Unassembled WGS sequence"/>
</dbReference>
<name>A0A2W4SRH6_9GAMM</name>
<dbReference type="InterPro" id="IPR025528">
    <property type="entry name" value="BrnA_antitoxin"/>
</dbReference>
<proteinExistence type="predicted"/>
<accession>A0A2W4SRH6</accession>
<sequence length="89" mass="10129">MANRLPLTDEEGEVRELNEDDFAHFRPATEILPPSLLQKLGMASQSPPATESVTLRLSREVVERFRATGNGWQMRVDDALKEWLRSHSP</sequence>
<evidence type="ECO:0000313" key="2">
    <source>
        <dbReference type="Proteomes" id="UP000249396"/>
    </source>
</evidence>
<evidence type="ECO:0000313" key="1">
    <source>
        <dbReference type="EMBL" id="PZN74027.1"/>
    </source>
</evidence>
<organism evidence="1 2">
    <name type="scientific">Candidatus Methylumidiphilus alinenensis</name>
    <dbReference type="NCBI Taxonomy" id="2202197"/>
    <lineage>
        <taxon>Bacteria</taxon>
        <taxon>Pseudomonadati</taxon>
        <taxon>Pseudomonadota</taxon>
        <taxon>Gammaproteobacteria</taxon>
        <taxon>Methylococcales</taxon>
        <taxon>Candidatus Methylumidiphilus</taxon>
    </lineage>
</organism>
<dbReference type="AlphaFoldDB" id="A0A2W4SRH6"/>
<dbReference type="EMBL" id="QJPH01000438">
    <property type="protein sequence ID" value="PZN74027.1"/>
    <property type="molecule type" value="Genomic_DNA"/>
</dbReference>
<gene>
    <name evidence="1" type="ORF">DM484_21915</name>
</gene>
<evidence type="ECO:0008006" key="3">
    <source>
        <dbReference type="Google" id="ProtNLM"/>
    </source>
</evidence>